<dbReference type="Gene3D" id="3.40.50.1820">
    <property type="entry name" value="alpha/beta hydrolase"/>
    <property type="match status" value="1"/>
</dbReference>
<dbReference type="AlphaFoldDB" id="A0A7S4I1E8"/>
<gene>
    <name evidence="2" type="ORF">OAUR00152_LOCUS6362</name>
</gene>
<accession>A0A7S4I1E8</accession>
<dbReference type="PANTHER" id="PTHR45856">
    <property type="entry name" value="ALPHA/BETA-HYDROLASES SUPERFAMILY PROTEIN"/>
    <property type="match status" value="1"/>
</dbReference>
<dbReference type="GO" id="GO:0006629">
    <property type="term" value="P:lipid metabolic process"/>
    <property type="evidence" value="ECO:0007669"/>
    <property type="project" value="InterPro"/>
</dbReference>
<evidence type="ECO:0000313" key="2">
    <source>
        <dbReference type="EMBL" id="CAE2215727.1"/>
    </source>
</evidence>
<evidence type="ECO:0000259" key="1">
    <source>
        <dbReference type="Pfam" id="PF01764"/>
    </source>
</evidence>
<name>A0A7S4I1E8_9STRA</name>
<organism evidence="2">
    <name type="scientific">Odontella aurita</name>
    <dbReference type="NCBI Taxonomy" id="265563"/>
    <lineage>
        <taxon>Eukaryota</taxon>
        <taxon>Sar</taxon>
        <taxon>Stramenopiles</taxon>
        <taxon>Ochrophyta</taxon>
        <taxon>Bacillariophyta</taxon>
        <taxon>Mediophyceae</taxon>
        <taxon>Biddulphiophycidae</taxon>
        <taxon>Eupodiscales</taxon>
        <taxon>Odontellaceae</taxon>
        <taxon>Odontella</taxon>
    </lineage>
</organism>
<dbReference type="InterPro" id="IPR002921">
    <property type="entry name" value="Fungal_lipase-type"/>
</dbReference>
<dbReference type="PANTHER" id="PTHR45856:SF11">
    <property type="entry name" value="FUNGAL LIPASE-LIKE DOMAIN-CONTAINING PROTEIN"/>
    <property type="match status" value="1"/>
</dbReference>
<dbReference type="Pfam" id="PF01764">
    <property type="entry name" value="Lipase_3"/>
    <property type="match status" value="1"/>
</dbReference>
<dbReference type="InterPro" id="IPR051218">
    <property type="entry name" value="Sec_MonoDiacylglyc_Lipase"/>
</dbReference>
<proteinExistence type="predicted"/>
<dbReference type="InterPro" id="IPR029058">
    <property type="entry name" value="AB_hydrolase_fold"/>
</dbReference>
<sequence length="396" mass="43986">MLKAVFLHHPAICVVVLQLIALNHRRCRITCFAFQAHQRPCPIYSLRRTCSNEGASFARGKVELLEGSSLGKETESLLEDEPLVQSNWTCPFQTTNPLALAQSSLDGRLLCAAECAYRIDEDKPYYRSISFLPGSVVKRITHGVNSVIIGYTFDGVIISFRGTVSSSPLDWLQNAALYLKEPGDGIEGKVHAGFLSAVRALWPSLKETLKEMIQIAEPQIFLTGHSKGGALAALAAIMMQRDNELPDPSYVCSFAAPKLGNAYFAAAYDREVEHTSYEGYLDLIPLLPPSNRMMESMGEEMADMVNEIMWSDKERSQAQGYQWEYEPVGLRKYIDKNDGIVMPVTKDIDDARIREIEKETLLSFSKFRAAHCSACPGEGCDGRYFNGVAVSVCKDC</sequence>
<dbReference type="SUPFAM" id="SSF53474">
    <property type="entry name" value="alpha/beta-Hydrolases"/>
    <property type="match status" value="1"/>
</dbReference>
<reference evidence="2" key="1">
    <citation type="submission" date="2021-01" db="EMBL/GenBank/DDBJ databases">
        <authorList>
            <person name="Corre E."/>
            <person name="Pelletier E."/>
            <person name="Niang G."/>
            <person name="Scheremetjew M."/>
            <person name="Finn R."/>
            <person name="Kale V."/>
            <person name="Holt S."/>
            <person name="Cochrane G."/>
            <person name="Meng A."/>
            <person name="Brown T."/>
            <person name="Cohen L."/>
        </authorList>
    </citation>
    <scope>NUCLEOTIDE SEQUENCE</scope>
    <source>
        <strain evidence="2">Isolate 1302-5</strain>
    </source>
</reference>
<protein>
    <recommendedName>
        <fullName evidence="1">Fungal lipase-type domain-containing protein</fullName>
    </recommendedName>
</protein>
<feature type="domain" description="Fungal lipase-type" evidence="1">
    <location>
        <begin position="158"/>
        <end position="289"/>
    </location>
</feature>
<dbReference type="EMBL" id="HBKQ01009490">
    <property type="protein sequence ID" value="CAE2215727.1"/>
    <property type="molecule type" value="Transcribed_RNA"/>
</dbReference>